<sequence length="83" mass="8954">MLNQETSKVLARVKRGEEITLTERGQVIARIIPASAGPLDALIGAGRVQPATVHGPAPRPTIPMRGGLDAGTLLRRMRAEERY</sequence>
<evidence type="ECO:0000256" key="1">
    <source>
        <dbReference type="SAM" id="MobiDB-lite"/>
    </source>
</evidence>
<dbReference type="NCBIfam" id="TIGR01552">
    <property type="entry name" value="phd_fam"/>
    <property type="match status" value="1"/>
</dbReference>
<name>A0A7I7MP82_9MYCO</name>
<protein>
    <submittedName>
        <fullName evidence="2">Antitoxin VapB35</fullName>
    </submittedName>
</protein>
<reference evidence="2 3" key="1">
    <citation type="journal article" date="2019" name="Emerg. Microbes Infect.">
        <title>Comprehensive subspecies identification of 175 nontuberculous mycobacteria species based on 7547 genomic profiles.</title>
        <authorList>
            <person name="Matsumoto Y."/>
            <person name="Kinjo T."/>
            <person name="Motooka D."/>
            <person name="Nabeya D."/>
            <person name="Jung N."/>
            <person name="Uechi K."/>
            <person name="Horii T."/>
            <person name="Iida T."/>
            <person name="Fujita J."/>
            <person name="Nakamura S."/>
        </authorList>
    </citation>
    <scope>NUCLEOTIDE SEQUENCE [LARGE SCALE GENOMIC DNA]</scope>
    <source>
        <strain evidence="2 3">JCM 14233</strain>
    </source>
</reference>
<dbReference type="PANTHER" id="PTHR35377">
    <property type="entry name" value="ANTITOXIN VAPB49-RELATED-RELATED"/>
    <property type="match status" value="1"/>
</dbReference>
<organism evidence="2 3">
    <name type="scientific">Mycobacterium shinjukuense</name>
    <dbReference type="NCBI Taxonomy" id="398694"/>
    <lineage>
        <taxon>Bacteria</taxon>
        <taxon>Bacillati</taxon>
        <taxon>Actinomycetota</taxon>
        <taxon>Actinomycetes</taxon>
        <taxon>Mycobacteriales</taxon>
        <taxon>Mycobacteriaceae</taxon>
        <taxon>Mycobacterium</taxon>
    </lineage>
</organism>
<dbReference type="InterPro" id="IPR051416">
    <property type="entry name" value="phD-YefM_TA_antitoxins"/>
</dbReference>
<proteinExistence type="predicted"/>
<dbReference type="GO" id="GO:0097351">
    <property type="term" value="F:toxin sequestering activity"/>
    <property type="evidence" value="ECO:0007669"/>
    <property type="project" value="TreeGrafter"/>
</dbReference>
<dbReference type="Proteomes" id="UP000467236">
    <property type="component" value="Chromosome"/>
</dbReference>
<dbReference type="EMBL" id="AP022575">
    <property type="protein sequence ID" value="BBX73323.1"/>
    <property type="molecule type" value="Genomic_DNA"/>
</dbReference>
<dbReference type="KEGG" id="mshj:MSHI_12290"/>
<gene>
    <name evidence="2" type="primary">vapB35</name>
    <name evidence="2" type="ORF">MSHI_12290</name>
</gene>
<accession>A0A7I7MP82</accession>
<feature type="region of interest" description="Disordered" evidence="1">
    <location>
        <begin position="51"/>
        <end position="70"/>
    </location>
</feature>
<dbReference type="PANTHER" id="PTHR35377:SF5">
    <property type="entry name" value="ANTITOXIN VAPB46"/>
    <property type="match status" value="1"/>
</dbReference>
<evidence type="ECO:0000313" key="2">
    <source>
        <dbReference type="EMBL" id="BBX73323.1"/>
    </source>
</evidence>
<dbReference type="AlphaFoldDB" id="A0A7I7MP82"/>
<evidence type="ECO:0000313" key="3">
    <source>
        <dbReference type="Proteomes" id="UP000467236"/>
    </source>
</evidence>
<keyword evidence="3" id="KW-1185">Reference proteome</keyword>